<evidence type="ECO:0000313" key="2">
    <source>
        <dbReference type="Proteomes" id="UP001206925"/>
    </source>
</evidence>
<dbReference type="AlphaFoldDB" id="A0AAD5CNR3"/>
<protein>
    <submittedName>
        <fullName evidence="1">Uncharacterized protein</fullName>
    </submittedName>
</protein>
<keyword evidence="2" id="KW-1185">Reference proteome</keyword>
<name>A0AAD5CNR3_AMBAR</name>
<gene>
    <name evidence="1" type="ORF">M8C21_000013</name>
</gene>
<reference evidence="1" key="1">
    <citation type="submission" date="2022-06" db="EMBL/GenBank/DDBJ databases">
        <title>Uncovering the hologenomic basis of an extraordinary plant invasion.</title>
        <authorList>
            <person name="Bieker V.C."/>
            <person name="Martin M.D."/>
            <person name="Gilbert T."/>
            <person name="Hodgins K."/>
            <person name="Battlay P."/>
            <person name="Petersen B."/>
            <person name="Wilson J."/>
        </authorList>
    </citation>
    <scope>NUCLEOTIDE SEQUENCE</scope>
    <source>
        <strain evidence="1">AA19_3_7</strain>
        <tissue evidence="1">Leaf</tissue>
    </source>
</reference>
<comment type="caution">
    <text evidence="1">The sequence shown here is derived from an EMBL/GenBank/DDBJ whole genome shotgun (WGS) entry which is preliminary data.</text>
</comment>
<accession>A0AAD5CNR3</accession>
<proteinExistence type="predicted"/>
<dbReference type="Proteomes" id="UP001206925">
    <property type="component" value="Unassembled WGS sequence"/>
</dbReference>
<dbReference type="EMBL" id="JAMZMK010007378">
    <property type="protein sequence ID" value="KAI7745034.1"/>
    <property type="molecule type" value="Genomic_DNA"/>
</dbReference>
<sequence>MVAIFSSDVSLKMALTYLTLPVKYDVGYMGRFTKAHIKRRMYEFSSDNNGFLHGGSIG</sequence>
<organism evidence="1 2">
    <name type="scientific">Ambrosia artemisiifolia</name>
    <name type="common">Common ragweed</name>
    <dbReference type="NCBI Taxonomy" id="4212"/>
    <lineage>
        <taxon>Eukaryota</taxon>
        <taxon>Viridiplantae</taxon>
        <taxon>Streptophyta</taxon>
        <taxon>Embryophyta</taxon>
        <taxon>Tracheophyta</taxon>
        <taxon>Spermatophyta</taxon>
        <taxon>Magnoliopsida</taxon>
        <taxon>eudicotyledons</taxon>
        <taxon>Gunneridae</taxon>
        <taxon>Pentapetalae</taxon>
        <taxon>asterids</taxon>
        <taxon>campanulids</taxon>
        <taxon>Asterales</taxon>
        <taxon>Asteraceae</taxon>
        <taxon>Asteroideae</taxon>
        <taxon>Heliantheae alliance</taxon>
        <taxon>Heliantheae</taxon>
        <taxon>Ambrosia</taxon>
    </lineage>
</organism>
<evidence type="ECO:0000313" key="1">
    <source>
        <dbReference type="EMBL" id="KAI7745034.1"/>
    </source>
</evidence>